<dbReference type="EMBL" id="PDPS01000029">
    <property type="protein sequence ID" value="PID57004.1"/>
    <property type="molecule type" value="Genomic_DNA"/>
</dbReference>
<dbReference type="CDD" id="cd16914">
    <property type="entry name" value="EcfT"/>
    <property type="match status" value="1"/>
</dbReference>
<feature type="transmembrane region" description="Helical" evidence="5">
    <location>
        <begin position="77"/>
        <end position="99"/>
    </location>
</feature>
<keyword evidence="3 5" id="KW-1133">Transmembrane helix</keyword>
<proteinExistence type="predicted"/>
<evidence type="ECO:0000256" key="4">
    <source>
        <dbReference type="ARBA" id="ARBA00023136"/>
    </source>
</evidence>
<sequence>MICTLDPRTKLLASAMLVGASFCVQSPKALSVLGAAFLILAYSCRMSFKLYGQRLLMIVWLLAATFLTHVWGHAADVLGGGIAVARIGIVLGWVTLLGSSSTALELVNGLERLCLPLRRLGVPVRQLSLVAMLSMRFLPVLVEEGRALYQAGLARGLEWNHGSLSTRLQQIAIFLLPLFSHLLRRVDRLTLAMENRAFQPGRERTSLSIQTLGVWDYAVLAGCAPLLLAACMWR</sequence>
<evidence type="ECO:0000256" key="2">
    <source>
        <dbReference type="ARBA" id="ARBA00022692"/>
    </source>
</evidence>
<keyword evidence="4 5" id="KW-0472">Membrane</keyword>
<name>A0A2G6E4L3_9BACT</name>
<evidence type="ECO:0000313" key="7">
    <source>
        <dbReference type="Proteomes" id="UP000229740"/>
    </source>
</evidence>
<accession>A0A2G6E4L3</accession>
<feature type="transmembrane region" description="Helical" evidence="5">
    <location>
        <begin position="214"/>
        <end position="233"/>
    </location>
</feature>
<dbReference type="Pfam" id="PF02361">
    <property type="entry name" value="CbiQ"/>
    <property type="match status" value="1"/>
</dbReference>
<dbReference type="InterPro" id="IPR003339">
    <property type="entry name" value="ABC/ECF_trnsptr_transmembrane"/>
</dbReference>
<gene>
    <name evidence="6" type="ORF">CSB45_08755</name>
</gene>
<evidence type="ECO:0000256" key="3">
    <source>
        <dbReference type="ARBA" id="ARBA00022989"/>
    </source>
</evidence>
<feature type="transmembrane region" description="Helical" evidence="5">
    <location>
        <begin position="54"/>
        <end position="71"/>
    </location>
</feature>
<dbReference type="GO" id="GO:0005886">
    <property type="term" value="C:plasma membrane"/>
    <property type="evidence" value="ECO:0007669"/>
    <property type="project" value="TreeGrafter"/>
</dbReference>
<evidence type="ECO:0000313" key="6">
    <source>
        <dbReference type="EMBL" id="PID57004.1"/>
    </source>
</evidence>
<evidence type="ECO:0008006" key="8">
    <source>
        <dbReference type="Google" id="ProtNLM"/>
    </source>
</evidence>
<dbReference type="PANTHER" id="PTHR33514">
    <property type="entry name" value="PROTEIN ABCI12, CHLOROPLASTIC"/>
    <property type="match status" value="1"/>
</dbReference>
<organism evidence="6 7">
    <name type="scientific">candidate division KSB3 bacterium</name>
    <dbReference type="NCBI Taxonomy" id="2044937"/>
    <lineage>
        <taxon>Bacteria</taxon>
        <taxon>candidate division KSB3</taxon>
    </lineage>
</organism>
<dbReference type="Proteomes" id="UP000229740">
    <property type="component" value="Unassembled WGS sequence"/>
</dbReference>
<evidence type="ECO:0000256" key="5">
    <source>
        <dbReference type="SAM" id="Phobius"/>
    </source>
</evidence>
<keyword evidence="2 5" id="KW-0812">Transmembrane</keyword>
<dbReference type="AlphaFoldDB" id="A0A2G6E4L3"/>
<feature type="transmembrane region" description="Helical" evidence="5">
    <location>
        <begin position="12"/>
        <end position="42"/>
    </location>
</feature>
<comment type="subcellular location">
    <subcellularLocation>
        <location evidence="1">Membrane</location>
        <topology evidence="1">Multi-pass membrane protein</topology>
    </subcellularLocation>
</comment>
<reference evidence="6 7" key="1">
    <citation type="submission" date="2017-10" db="EMBL/GenBank/DDBJ databases">
        <title>Novel microbial diversity and functional potential in the marine mammal oral microbiome.</title>
        <authorList>
            <person name="Dudek N.K."/>
            <person name="Sun C.L."/>
            <person name="Burstein D."/>
            <person name="Kantor R.S."/>
            <person name="Aliaga Goltsman D.S."/>
            <person name="Bik E.M."/>
            <person name="Thomas B.C."/>
            <person name="Banfield J.F."/>
            <person name="Relman D.A."/>
        </authorList>
    </citation>
    <scope>NUCLEOTIDE SEQUENCE [LARGE SCALE GENOMIC DNA]</scope>
    <source>
        <strain evidence="6">DOLZORAL124_49_17</strain>
    </source>
</reference>
<protein>
    <recommendedName>
        <fullName evidence="8">Energy-coupling factor transporter transmembrane protein EcfT</fullName>
    </recommendedName>
</protein>
<comment type="caution">
    <text evidence="6">The sequence shown here is derived from an EMBL/GenBank/DDBJ whole genome shotgun (WGS) entry which is preliminary data.</text>
</comment>
<dbReference type="PANTHER" id="PTHR33514:SF13">
    <property type="entry name" value="PROTEIN ABCI12, CHLOROPLASTIC"/>
    <property type="match status" value="1"/>
</dbReference>
<evidence type="ECO:0000256" key="1">
    <source>
        <dbReference type="ARBA" id="ARBA00004141"/>
    </source>
</evidence>